<evidence type="ECO:0000313" key="3">
    <source>
        <dbReference type="Proteomes" id="UP000076967"/>
    </source>
</evidence>
<dbReference type="InterPro" id="IPR006059">
    <property type="entry name" value="SBP"/>
</dbReference>
<dbReference type="InterPro" id="IPR050490">
    <property type="entry name" value="Bact_solute-bd_prot1"/>
</dbReference>
<dbReference type="Proteomes" id="UP000076967">
    <property type="component" value="Unassembled WGS sequence"/>
</dbReference>
<dbReference type="AlphaFoldDB" id="A0A168J3U6"/>
<dbReference type="EMBL" id="LVJH01000039">
    <property type="protein sequence ID" value="OAB40126.1"/>
    <property type="molecule type" value="Genomic_DNA"/>
</dbReference>
<feature type="signal peptide" evidence="1">
    <location>
        <begin position="1"/>
        <end position="19"/>
    </location>
</feature>
<dbReference type="PANTHER" id="PTHR43649:SF13">
    <property type="entry name" value="CARBOHYDRATE ABC TRANSPORTER SUBSTRATE-BINDING PROTEIN"/>
    <property type="match status" value="1"/>
</dbReference>
<dbReference type="SUPFAM" id="SSF53850">
    <property type="entry name" value="Periplasmic binding protein-like II"/>
    <property type="match status" value="1"/>
</dbReference>
<accession>A0A168J3U6</accession>
<comment type="caution">
    <text evidence="2">The sequence shown here is derived from an EMBL/GenBank/DDBJ whole genome shotgun (WGS) entry which is preliminary data.</text>
</comment>
<dbReference type="OrthoDB" id="9808332at2"/>
<keyword evidence="1" id="KW-0732">Signal</keyword>
<dbReference type="Gene3D" id="3.40.190.10">
    <property type="entry name" value="Periplasmic binding protein-like II"/>
    <property type="match status" value="2"/>
</dbReference>
<name>A0A168J3U6_9BACL</name>
<reference evidence="2 3" key="1">
    <citation type="submission" date="2016-03" db="EMBL/GenBank/DDBJ databases">
        <title>Draft genome sequence of Paenibacillus glacialis DSM 22343.</title>
        <authorList>
            <person name="Shin S.-K."/>
            <person name="Yi H."/>
        </authorList>
    </citation>
    <scope>NUCLEOTIDE SEQUENCE [LARGE SCALE GENOMIC DNA]</scope>
    <source>
        <strain evidence="2 3">DSM 22343</strain>
    </source>
</reference>
<feature type="chain" id="PRO_5038697556" evidence="1">
    <location>
        <begin position="20"/>
        <end position="437"/>
    </location>
</feature>
<protein>
    <submittedName>
        <fullName evidence="2">Sugar ABC transporter substrate-binding protein</fullName>
    </submittedName>
</protein>
<gene>
    <name evidence="2" type="ORF">PGLA_18380</name>
</gene>
<organism evidence="2 3">
    <name type="scientific">Paenibacillus glacialis</name>
    <dbReference type="NCBI Taxonomy" id="494026"/>
    <lineage>
        <taxon>Bacteria</taxon>
        <taxon>Bacillati</taxon>
        <taxon>Bacillota</taxon>
        <taxon>Bacilli</taxon>
        <taxon>Bacillales</taxon>
        <taxon>Paenibacillaceae</taxon>
        <taxon>Paenibacillus</taxon>
    </lineage>
</organism>
<sequence>MKKKLAMLLVFTVAISMLAACGSKSTDNKGTAEGVTAIEFWTANNPPQQAYWESLAKEYETVNPKIKINVSPMKETPSSEANIQSAIAGGSAPTLSENISRGFAAQLTNSKALVPLNTMAGWDDIIAGRKMTNTIESWKFSDDNQYVLPISSNAMLFGWRLDILKELGYNEPPKTYSEMLDVAKKLKVKYPDKYVWAKADLADPAAWKRWFDFFMLYNAASDGNKFIEGGKFVADDKAGIATLGLMDNLRKENSLLAENITDPFENGVGIFTDIGPWTLNYWAERFPELKYNETYTLAAPPVPDDVKVDHPKTFADTKGIVIYASAPKEKQEAAMEFMKWVYSDAKHDLQWFEKTNMPPARDDLSTNDVFKAFLDQNPALKKYAEAVPYAVPPMDNAKFNELQTFIGQEAVNPVVRGQIDPTTGWNNMKKAIEEALK</sequence>
<dbReference type="STRING" id="494026.PGLA_18380"/>
<dbReference type="PANTHER" id="PTHR43649">
    <property type="entry name" value="ARABINOSE-BINDING PROTEIN-RELATED"/>
    <property type="match status" value="1"/>
</dbReference>
<dbReference type="PROSITE" id="PS51257">
    <property type="entry name" value="PROKAR_LIPOPROTEIN"/>
    <property type="match status" value="1"/>
</dbReference>
<evidence type="ECO:0000256" key="1">
    <source>
        <dbReference type="SAM" id="SignalP"/>
    </source>
</evidence>
<dbReference type="Pfam" id="PF13416">
    <property type="entry name" value="SBP_bac_8"/>
    <property type="match status" value="1"/>
</dbReference>
<keyword evidence="3" id="KW-1185">Reference proteome</keyword>
<evidence type="ECO:0000313" key="2">
    <source>
        <dbReference type="EMBL" id="OAB40126.1"/>
    </source>
</evidence>
<dbReference type="RefSeq" id="WP_068535666.1">
    <property type="nucleotide sequence ID" value="NZ_LVJH01000039.1"/>
</dbReference>
<proteinExistence type="predicted"/>